<protein>
    <submittedName>
        <fullName evidence="2">Retrovirus-related Pol polyprotein from transposon TNT 1-94</fullName>
    </submittedName>
</protein>
<sequence>MDNSNSDLDQFVVENLDDIIVYSHSQEVWNPEYSIPGVAGKEAKEGCLELRFFMCYEMTFPRLIRRSKAALNEGSFFTRSPFFSNWALCHATSESETKEKPDRVVGLFLGHPISVHGQVLKIKDRNLPPAPWEEDAPFFERSVIRLAAHTTHNTEKWSCRKEEGRNLSKHDACEERTTAVLKKKNPKQTFRYQKVFGCVCYVFTDEAGEEGGYASWCIFVGYDQNETTTDRCIDPTTKSVSPHLVFDEASSWWSSENVVLPDSGMLDFRMRAQAPRSGQQEPDIVSHSGPESKKSATRSPPVRKKSPRPATRQQRVMHAALEESKKI</sequence>
<evidence type="ECO:0000256" key="1">
    <source>
        <dbReference type="SAM" id="MobiDB-lite"/>
    </source>
</evidence>
<evidence type="ECO:0000313" key="5">
    <source>
        <dbReference type="Proteomes" id="UP000321947"/>
    </source>
</evidence>
<dbReference type="Proteomes" id="UP000321947">
    <property type="component" value="Unassembled WGS sequence"/>
</dbReference>
<evidence type="ECO:0000313" key="3">
    <source>
        <dbReference type="EMBL" id="TYK21948.1"/>
    </source>
</evidence>
<comment type="caution">
    <text evidence="2">The sequence shown here is derived from an EMBL/GenBank/DDBJ whole genome shotgun (WGS) entry which is preliminary data.</text>
</comment>
<reference evidence="4 5" key="1">
    <citation type="submission" date="2019-08" db="EMBL/GenBank/DDBJ databases">
        <title>Draft genome sequences of two oriental melons (Cucumis melo L. var makuwa).</title>
        <authorList>
            <person name="Kwon S.-Y."/>
        </authorList>
    </citation>
    <scope>NUCLEOTIDE SEQUENCE [LARGE SCALE GENOMIC DNA]</scope>
    <source>
        <strain evidence="5">cv. Chang Bougi</strain>
        <strain evidence="4">cv. SW 3</strain>
        <tissue evidence="2">Leaf</tissue>
    </source>
</reference>
<feature type="region of interest" description="Disordered" evidence="1">
    <location>
        <begin position="274"/>
        <end position="327"/>
    </location>
</feature>
<dbReference type="AlphaFoldDB" id="A0A5A7TGM3"/>
<evidence type="ECO:0000313" key="2">
    <source>
        <dbReference type="EMBL" id="KAA0040737.1"/>
    </source>
</evidence>
<proteinExistence type="predicted"/>
<dbReference type="Proteomes" id="UP000321393">
    <property type="component" value="Unassembled WGS sequence"/>
</dbReference>
<gene>
    <name evidence="3" type="ORF">E5676_scaffold75382G00010</name>
    <name evidence="2" type="ORF">E6C27_scaffold45541G00170</name>
</gene>
<evidence type="ECO:0000313" key="4">
    <source>
        <dbReference type="Proteomes" id="UP000321393"/>
    </source>
</evidence>
<dbReference type="EMBL" id="SSTE01017103">
    <property type="protein sequence ID" value="KAA0040737.1"/>
    <property type="molecule type" value="Genomic_DNA"/>
</dbReference>
<accession>A0A5A7TGM3</accession>
<organism evidence="2 4">
    <name type="scientific">Cucumis melo var. makuwa</name>
    <name type="common">Oriental melon</name>
    <dbReference type="NCBI Taxonomy" id="1194695"/>
    <lineage>
        <taxon>Eukaryota</taxon>
        <taxon>Viridiplantae</taxon>
        <taxon>Streptophyta</taxon>
        <taxon>Embryophyta</taxon>
        <taxon>Tracheophyta</taxon>
        <taxon>Spermatophyta</taxon>
        <taxon>Magnoliopsida</taxon>
        <taxon>eudicotyledons</taxon>
        <taxon>Gunneridae</taxon>
        <taxon>Pentapetalae</taxon>
        <taxon>rosids</taxon>
        <taxon>fabids</taxon>
        <taxon>Cucurbitales</taxon>
        <taxon>Cucurbitaceae</taxon>
        <taxon>Benincaseae</taxon>
        <taxon>Cucumis</taxon>
    </lineage>
</organism>
<name>A0A5A7TGM3_CUCMM</name>
<dbReference type="EMBL" id="SSTD01005317">
    <property type="protein sequence ID" value="TYK21948.1"/>
    <property type="molecule type" value="Genomic_DNA"/>
</dbReference>
<dbReference type="OrthoDB" id="1735037at2759"/>